<name>A0A8S4R486_9NEOP</name>
<feature type="region of interest" description="Disordered" evidence="1">
    <location>
        <begin position="17"/>
        <end position="53"/>
    </location>
</feature>
<accession>A0A8S4R486</accession>
<gene>
    <name evidence="3" type="primary">jg5789</name>
    <name evidence="3" type="ORF">PAEG_LOCUS9135</name>
</gene>
<keyword evidence="2" id="KW-0812">Transmembrane</keyword>
<evidence type="ECO:0000313" key="4">
    <source>
        <dbReference type="Proteomes" id="UP000838756"/>
    </source>
</evidence>
<evidence type="ECO:0000256" key="2">
    <source>
        <dbReference type="SAM" id="Phobius"/>
    </source>
</evidence>
<dbReference type="AlphaFoldDB" id="A0A8S4R486"/>
<proteinExistence type="predicted"/>
<organism evidence="3 4">
    <name type="scientific">Pararge aegeria aegeria</name>
    <dbReference type="NCBI Taxonomy" id="348720"/>
    <lineage>
        <taxon>Eukaryota</taxon>
        <taxon>Metazoa</taxon>
        <taxon>Ecdysozoa</taxon>
        <taxon>Arthropoda</taxon>
        <taxon>Hexapoda</taxon>
        <taxon>Insecta</taxon>
        <taxon>Pterygota</taxon>
        <taxon>Neoptera</taxon>
        <taxon>Endopterygota</taxon>
        <taxon>Lepidoptera</taxon>
        <taxon>Glossata</taxon>
        <taxon>Ditrysia</taxon>
        <taxon>Papilionoidea</taxon>
        <taxon>Nymphalidae</taxon>
        <taxon>Satyrinae</taxon>
        <taxon>Satyrini</taxon>
        <taxon>Parargina</taxon>
        <taxon>Pararge</taxon>
    </lineage>
</organism>
<sequence>MECGTTDYCRKRGVQAKEKSNREDLKTDIQHRKETYYREVPSDGDSAMSSAPASLSPQPLNEMWVSIYFALIPTCINCFVGLSMIKSRVG</sequence>
<keyword evidence="2" id="KW-1133">Transmembrane helix</keyword>
<comment type="caution">
    <text evidence="3">The sequence shown here is derived from an EMBL/GenBank/DDBJ whole genome shotgun (WGS) entry which is preliminary data.</text>
</comment>
<dbReference type="OrthoDB" id="7491385at2759"/>
<feature type="transmembrane region" description="Helical" evidence="2">
    <location>
        <begin position="63"/>
        <end position="85"/>
    </location>
</feature>
<keyword evidence="2" id="KW-0472">Membrane</keyword>
<reference evidence="3" key="1">
    <citation type="submission" date="2022-03" db="EMBL/GenBank/DDBJ databases">
        <authorList>
            <person name="Lindestad O."/>
        </authorList>
    </citation>
    <scope>NUCLEOTIDE SEQUENCE</scope>
</reference>
<dbReference type="EMBL" id="CAKXAJ010024747">
    <property type="protein sequence ID" value="CAH2229762.1"/>
    <property type="molecule type" value="Genomic_DNA"/>
</dbReference>
<protein>
    <submittedName>
        <fullName evidence="3">Jg5789 protein</fullName>
    </submittedName>
</protein>
<evidence type="ECO:0000256" key="1">
    <source>
        <dbReference type="SAM" id="MobiDB-lite"/>
    </source>
</evidence>
<evidence type="ECO:0000313" key="3">
    <source>
        <dbReference type="EMBL" id="CAH2229762.1"/>
    </source>
</evidence>
<feature type="compositionally biased region" description="Basic and acidic residues" evidence="1">
    <location>
        <begin position="17"/>
        <end position="41"/>
    </location>
</feature>
<dbReference type="Proteomes" id="UP000838756">
    <property type="component" value="Unassembled WGS sequence"/>
</dbReference>
<keyword evidence="4" id="KW-1185">Reference proteome</keyword>